<feature type="chain" id="PRO_5027052987" description="Beta-lactamase-related domain-containing protein" evidence="1">
    <location>
        <begin position="23"/>
        <end position="409"/>
    </location>
</feature>
<dbReference type="EMBL" id="LR593886">
    <property type="protein sequence ID" value="VTR99102.1"/>
    <property type="molecule type" value="Genomic_DNA"/>
</dbReference>
<evidence type="ECO:0000313" key="4">
    <source>
        <dbReference type="Proteomes" id="UP000464178"/>
    </source>
</evidence>
<organism evidence="3 4">
    <name type="scientific">Gemmata massiliana</name>
    <dbReference type="NCBI Taxonomy" id="1210884"/>
    <lineage>
        <taxon>Bacteria</taxon>
        <taxon>Pseudomonadati</taxon>
        <taxon>Planctomycetota</taxon>
        <taxon>Planctomycetia</taxon>
        <taxon>Gemmatales</taxon>
        <taxon>Gemmataceae</taxon>
        <taxon>Gemmata</taxon>
    </lineage>
</organism>
<gene>
    <name evidence="3" type="ORF">SOIL9_00530</name>
</gene>
<dbReference type="PANTHER" id="PTHR43283:SF3">
    <property type="entry name" value="BETA-LACTAMASE FAMILY PROTEIN (AFU_ORTHOLOGUE AFUA_5G07500)"/>
    <property type="match status" value="1"/>
</dbReference>
<feature type="signal peptide" evidence="1">
    <location>
        <begin position="1"/>
        <end position="22"/>
    </location>
</feature>
<dbReference type="KEGG" id="gms:SOIL9_00530"/>
<dbReference type="InterPro" id="IPR001466">
    <property type="entry name" value="Beta-lactam-related"/>
</dbReference>
<evidence type="ECO:0000259" key="2">
    <source>
        <dbReference type="Pfam" id="PF00144"/>
    </source>
</evidence>
<dbReference type="RefSeq" id="WP_162671789.1">
    <property type="nucleotide sequence ID" value="NZ_LR593886.1"/>
</dbReference>
<name>A0A6P2DCT7_9BACT</name>
<feature type="domain" description="Beta-lactamase-related" evidence="2">
    <location>
        <begin position="37"/>
        <end position="387"/>
    </location>
</feature>
<dbReference type="Gene3D" id="3.40.710.10">
    <property type="entry name" value="DD-peptidase/beta-lactamase superfamily"/>
    <property type="match status" value="1"/>
</dbReference>
<dbReference type="InterPro" id="IPR012338">
    <property type="entry name" value="Beta-lactam/transpept-like"/>
</dbReference>
<dbReference type="SUPFAM" id="SSF56601">
    <property type="entry name" value="beta-lactamase/transpeptidase-like"/>
    <property type="match status" value="1"/>
</dbReference>
<reference evidence="3 4" key="1">
    <citation type="submission" date="2019-05" db="EMBL/GenBank/DDBJ databases">
        <authorList>
            <consortium name="Science for Life Laboratories"/>
        </authorList>
    </citation>
    <scope>NUCLEOTIDE SEQUENCE [LARGE SCALE GENOMIC DNA]</scope>
    <source>
        <strain evidence="3">Soil9</strain>
    </source>
</reference>
<dbReference type="PANTHER" id="PTHR43283">
    <property type="entry name" value="BETA-LACTAMASE-RELATED"/>
    <property type="match status" value="1"/>
</dbReference>
<keyword evidence="4" id="KW-1185">Reference proteome</keyword>
<evidence type="ECO:0000256" key="1">
    <source>
        <dbReference type="SAM" id="SignalP"/>
    </source>
</evidence>
<proteinExistence type="predicted"/>
<dbReference type="Proteomes" id="UP000464178">
    <property type="component" value="Chromosome"/>
</dbReference>
<dbReference type="InterPro" id="IPR050789">
    <property type="entry name" value="Diverse_Enzym_Activities"/>
</dbReference>
<sequence length="409" mass="43767">MRSPRALLLFAALTFLTALAPAQQPAPDAEKLKAIPAAMQKFVDDGDLSGAVTVVGRKDGVVTFDAVGQRDTAAQAPMTKDTLFRIASMTKPITAIGIMILTDEGKLSPDDDVAKYLPEFTGQLLNAPLPKGSAGDAAVTLKKPKRAVKLRDLLTHTSGAASYPKGVDDVYSKRNRTLAETALATALQPLMFEPGTQWSYSNSGIDALGRVIEVVSGESYESFLQKRIFDPLGMKDTTFYPTKEQSGRLALLYFKDKNNKLVSSGNALIGLPANPKHPIPAGGLVSCGADLANLYRMMLNKGEFNGTRILSEKAVEEMTKVQTGDIKTGFVEGMGFGYGWAVVREPKGVTAMLSAGTYGHGGAFGTQAWIDPKQDLFAVLLIQRIGLPNADASPMREKLQELAVGALKK</sequence>
<dbReference type="Pfam" id="PF00144">
    <property type="entry name" value="Beta-lactamase"/>
    <property type="match status" value="1"/>
</dbReference>
<protein>
    <recommendedName>
        <fullName evidence="2">Beta-lactamase-related domain-containing protein</fullName>
    </recommendedName>
</protein>
<dbReference type="AlphaFoldDB" id="A0A6P2DCT7"/>
<accession>A0A6P2DCT7</accession>
<keyword evidence="1" id="KW-0732">Signal</keyword>
<evidence type="ECO:0000313" key="3">
    <source>
        <dbReference type="EMBL" id="VTR99102.1"/>
    </source>
</evidence>